<organism evidence="1 2">
    <name type="scientific">Gossypium arboreum</name>
    <name type="common">Tree cotton</name>
    <name type="synonym">Gossypium nanking</name>
    <dbReference type="NCBI Taxonomy" id="29729"/>
    <lineage>
        <taxon>Eukaryota</taxon>
        <taxon>Viridiplantae</taxon>
        <taxon>Streptophyta</taxon>
        <taxon>Embryophyta</taxon>
        <taxon>Tracheophyta</taxon>
        <taxon>Spermatophyta</taxon>
        <taxon>Magnoliopsida</taxon>
        <taxon>eudicotyledons</taxon>
        <taxon>Gunneridae</taxon>
        <taxon>Pentapetalae</taxon>
        <taxon>rosids</taxon>
        <taxon>malvids</taxon>
        <taxon>Malvales</taxon>
        <taxon>Malvaceae</taxon>
        <taxon>Malvoideae</taxon>
        <taxon>Gossypium</taxon>
    </lineage>
</organism>
<sequence length="26" mass="2901">MPILLPLAAANRFRLERTPFSLSISS</sequence>
<dbReference type="EMBL" id="KN404290">
    <property type="protein sequence ID" value="KHG15653.1"/>
    <property type="molecule type" value="Genomic_DNA"/>
</dbReference>
<gene>
    <name evidence="1" type="ORF">F383_22639</name>
</gene>
<proteinExistence type="predicted"/>
<keyword evidence="2" id="KW-1185">Reference proteome</keyword>
<evidence type="ECO:0000313" key="1">
    <source>
        <dbReference type="EMBL" id="KHG15653.1"/>
    </source>
</evidence>
<dbReference type="AlphaFoldDB" id="A0A0B0NM76"/>
<dbReference type="Proteomes" id="UP000032142">
    <property type="component" value="Unassembled WGS sequence"/>
</dbReference>
<accession>A0A0B0NM76</accession>
<protein>
    <submittedName>
        <fullName evidence="1">Uncharacterized protein</fullName>
    </submittedName>
</protein>
<reference evidence="2" key="1">
    <citation type="submission" date="2014-09" db="EMBL/GenBank/DDBJ databases">
        <authorList>
            <person name="Mudge J."/>
            <person name="Ramaraj T."/>
            <person name="Lindquist I.E."/>
            <person name="Bharti A.K."/>
            <person name="Sundararajan A."/>
            <person name="Cameron C.T."/>
            <person name="Woodward J.E."/>
            <person name="May G.D."/>
            <person name="Brubaker C."/>
            <person name="Broadhvest J."/>
            <person name="Wilkins T.A."/>
        </authorList>
    </citation>
    <scope>NUCLEOTIDE SEQUENCE</scope>
    <source>
        <strain evidence="2">cv. AKA8401</strain>
    </source>
</reference>
<evidence type="ECO:0000313" key="2">
    <source>
        <dbReference type="Proteomes" id="UP000032142"/>
    </source>
</evidence>
<name>A0A0B0NM76_GOSAR</name>